<dbReference type="OrthoDB" id="1928574at2759"/>
<dbReference type="Gene3D" id="1.20.58.1040">
    <property type="match status" value="1"/>
</dbReference>
<feature type="signal peptide" evidence="2">
    <location>
        <begin position="1"/>
        <end position="31"/>
    </location>
</feature>
<evidence type="ECO:0000313" key="5">
    <source>
        <dbReference type="Proteomes" id="UP000594638"/>
    </source>
</evidence>
<evidence type="ECO:0000256" key="2">
    <source>
        <dbReference type="SAM" id="SignalP"/>
    </source>
</evidence>
<dbReference type="Pfam" id="PF07983">
    <property type="entry name" value="X8"/>
    <property type="match status" value="1"/>
</dbReference>
<keyword evidence="1 2" id="KW-0732">Signal</keyword>
<evidence type="ECO:0000259" key="3">
    <source>
        <dbReference type="SMART" id="SM00768"/>
    </source>
</evidence>
<name>A0A8S0SUM5_OLEEU</name>
<dbReference type="GO" id="GO:0009506">
    <property type="term" value="C:plasmodesma"/>
    <property type="evidence" value="ECO:0007669"/>
    <property type="project" value="UniProtKB-ARBA"/>
</dbReference>
<reference evidence="4 5" key="1">
    <citation type="submission" date="2019-12" db="EMBL/GenBank/DDBJ databases">
        <authorList>
            <person name="Alioto T."/>
            <person name="Alioto T."/>
            <person name="Gomez Garrido J."/>
        </authorList>
    </citation>
    <scope>NUCLEOTIDE SEQUENCE [LARGE SCALE GENOMIC DNA]</scope>
</reference>
<evidence type="ECO:0000313" key="4">
    <source>
        <dbReference type="EMBL" id="CAA2996473.1"/>
    </source>
</evidence>
<evidence type="ECO:0000256" key="1">
    <source>
        <dbReference type="ARBA" id="ARBA00022729"/>
    </source>
</evidence>
<dbReference type="AlphaFoldDB" id="A0A8S0SUM5"/>
<gene>
    <name evidence="4" type="ORF">OLEA9_A009583</name>
</gene>
<keyword evidence="5" id="KW-1185">Reference proteome</keyword>
<dbReference type="InterPro" id="IPR044788">
    <property type="entry name" value="X8_dom_prot"/>
</dbReference>
<feature type="domain" description="X8" evidence="3">
    <location>
        <begin position="38"/>
        <end position="119"/>
    </location>
</feature>
<organism evidence="4 5">
    <name type="scientific">Olea europaea subsp. europaea</name>
    <dbReference type="NCBI Taxonomy" id="158383"/>
    <lineage>
        <taxon>Eukaryota</taxon>
        <taxon>Viridiplantae</taxon>
        <taxon>Streptophyta</taxon>
        <taxon>Embryophyta</taxon>
        <taxon>Tracheophyta</taxon>
        <taxon>Spermatophyta</taxon>
        <taxon>Magnoliopsida</taxon>
        <taxon>eudicotyledons</taxon>
        <taxon>Gunneridae</taxon>
        <taxon>Pentapetalae</taxon>
        <taxon>asterids</taxon>
        <taxon>lamiids</taxon>
        <taxon>Lamiales</taxon>
        <taxon>Oleaceae</taxon>
        <taxon>Oleeae</taxon>
        <taxon>Olea</taxon>
    </lineage>
</organism>
<dbReference type="PANTHER" id="PTHR31044:SF130">
    <property type="entry name" value="CARBOHYDRATE-BINDING X8 DOMAIN SUPERFAMILY PROTEIN"/>
    <property type="match status" value="1"/>
</dbReference>
<dbReference type="SMART" id="SM00768">
    <property type="entry name" value="X8"/>
    <property type="match status" value="1"/>
</dbReference>
<proteinExistence type="predicted"/>
<dbReference type="Proteomes" id="UP000594638">
    <property type="component" value="Unassembled WGS sequence"/>
</dbReference>
<feature type="chain" id="PRO_5035923309" description="X8 domain-containing protein" evidence="2">
    <location>
        <begin position="32"/>
        <end position="153"/>
    </location>
</feature>
<dbReference type="EMBL" id="CACTIH010005527">
    <property type="protein sequence ID" value="CAA2996473.1"/>
    <property type="molecule type" value="Genomic_DNA"/>
</dbReference>
<accession>A0A8S0SUM5</accession>
<dbReference type="InterPro" id="IPR012946">
    <property type="entry name" value="X8"/>
</dbReference>
<protein>
    <recommendedName>
        <fullName evidence="3">X8 domain-containing protein</fullName>
    </recommendedName>
</protein>
<dbReference type="PANTHER" id="PTHR31044">
    <property type="entry name" value="BETA-1,3 GLUCANASE"/>
    <property type="match status" value="1"/>
</dbReference>
<comment type="caution">
    <text evidence="4">The sequence shown here is derived from an EMBL/GenBank/DDBJ whole genome shotgun (WGS) entry which is preliminary data.</text>
</comment>
<sequence>MANSFLSFPILGSFLLLLFAISGGSLRPANGQASGQGVWCIARPSTSDQALTDNINYACGIVNCSLIQPGGSCFYPTSLMNHASVVMNLYYQKAGRHYWNCDFKNSGLTVVTDPSIVLYSLLYPFFRLRPGSRLFVVTWDFLMLEGEGSGFFF</sequence>
<dbReference type="Gramene" id="OE9A009583T7">
    <property type="protein sequence ID" value="OE9A009583C7"/>
    <property type="gene ID" value="OE9A009583"/>
</dbReference>